<dbReference type="SUPFAM" id="SSF89155">
    <property type="entry name" value="TorD-like"/>
    <property type="match status" value="1"/>
</dbReference>
<name>A0A645DQL9_9ZZZZ</name>
<comment type="caution">
    <text evidence="2">The sequence shown here is derived from an EMBL/GenBank/DDBJ whole genome shotgun (WGS) entry which is preliminary data.</text>
</comment>
<sequence length="231" mass="27584">MDRRNGLRVQPLLETRVFVYDILRRTFLSEPSQEFLNLFMDNNFTKEFPFSEENEAIREGIDQIAVFVKEHDLRIKDNYDALHWDYTRMFIGPDKLPAPLWESAYLNKERLLFQEQTLKVRHAYLKYQFLPKEFRKEADDHLGLELDFMYQLSRLSLQYLHQDPKKQRGVLEDQKAFLEEHLLKWVPELTAKICDSAKLSFYPAMAKILSGYLILDIEALKELLDINYEVV</sequence>
<protein>
    <submittedName>
        <fullName evidence="2">Tat proofreading chaperone DmsD</fullName>
    </submittedName>
</protein>
<evidence type="ECO:0000256" key="1">
    <source>
        <dbReference type="ARBA" id="ARBA00023186"/>
    </source>
</evidence>
<accession>A0A645DQL9</accession>
<dbReference type="Pfam" id="PF02613">
    <property type="entry name" value="Nitrate_red_del"/>
    <property type="match status" value="1"/>
</dbReference>
<dbReference type="PANTHER" id="PTHR34227">
    <property type="entry name" value="CHAPERONE PROTEIN YCDY"/>
    <property type="match status" value="1"/>
</dbReference>
<dbReference type="Gene3D" id="1.10.3480.10">
    <property type="entry name" value="TorD-like"/>
    <property type="match status" value="1"/>
</dbReference>
<gene>
    <name evidence="2" type="primary">dmsD_13</name>
    <name evidence="2" type="ORF">SDC9_138567</name>
</gene>
<dbReference type="EMBL" id="VSSQ01038494">
    <property type="protein sequence ID" value="MPM91438.1"/>
    <property type="molecule type" value="Genomic_DNA"/>
</dbReference>
<evidence type="ECO:0000313" key="2">
    <source>
        <dbReference type="EMBL" id="MPM91438.1"/>
    </source>
</evidence>
<organism evidence="2">
    <name type="scientific">bioreactor metagenome</name>
    <dbReference type="NCBI Taxonomy" id="1076179"/>
    <lineage>
        <taxon>unclassified sequences</taxon>
        <taxon>metagenomes</taxon>
        <taxon>ecological metagenomes</taxon>
    </lineage>
</organism>
<proteinExistence type="predicted"/>
<keyword evidence="1" id="KW-0143">Chaperone</keyword>
<dbReference type="InterPro" id="IPR036411">
    <property type="entry name" value="TorD-like_sf"/>
</dbReference>
<dbReference type="PANTHER" id="PTHR34227:SF1">
    <property type="entry name" value="DIMETHYL SULFOXIDE REDUCTASE CHAPERONE-RELATED"/>
    <property type="match status" value="1"/>
</dbReference>
<dbReference type="InterPro" id="IPR020945">
    <property type="entry name" value="DMSO/NO3_reduct_chaperone"/>
</dbReference>
<dbReference type="InterPro" id="IPR050289">
    <property type="entry name" value="TorD/DmsD_chaperones"/>
</dbReference>
<reference evidence="2" key="1">
    <citation type="submission" date="2019-08" db="EMBL/GenBank/DDBJ databases">
        <authorList>
            <person name="Kucharzyk K."/>
            <person name="Murdoch R.W."/>
            <person name="Higgins S."/>
            <person name="Loffler F."/>
        </authorList>
    </citation>
    <scope>NUCLEOTIDE SEQUENCE</scope>
</reference>
<dbReference type="AlphaFoldDB" id="A0A645DQL9"/>